<evidence type="ECO:0000313" key="10">
    <source>
        <dbReference type="EMBL" id="ERF61371.1"/>
    </source>
</evidence>
<dbReference type="PROSITE" id="PS50283">
    <property type="entry name" value="NA_SOLUT_SYMP_3"/>
    <property type="match status" value="1"/>
</dbReference>
<feature type="transmembrane region" description="Helical" evidence="9">
    <location>
        <begin position="6"/>
        <end position="23"/>
    </location>
</feature>
<evidence type="ECO:0000256" key="3">
    <source>
        <dbReference type="ARBA" id="ARBA00022448"/>
    </source>
</evidence>
<keyword evidence="3" id="KW-0813">Transport</keyword>
<evidence type="ECO:0000256" key="4">
    <source>
        <dbReference type="ARBA" id="ARBA00022475"/>
    </source>
</evidence>
<gene>
    <name evidence="11" type="ORF">HMPREF0860_0827</name>
    <name evidence="10" type="ORF">HMPREF1325_2127</name>
</gene>
<dbReference type="Gene3D" id="1.20.1730.10">
    <property type="entry name" value="Sodium/glucose cotransporter"/>
    <property type="match status" value="1"/>
</dbReference>
<comment type="similarity">
    <text evidence="2 8">Belongs to the sodium:solute symporter (SSF) (TC 2.A.21) family.</text>
</comment>
<protein>
    <submittedName>
        <fullName evidence="10">Transporter, SSS family</fullName>
    </submittedName>
</protein>
<evidence type="ECO:0000256" key="1">
    <source>
        <dbReference type="ARBA" id="ARBA00004141"/>
    </source>
</evidence>
<dbReference type="EMBL" id="AVQI01000020">
    <property type="protein sequence ID" value="ERK04501.1"/>
    <property type="molecule type" value="Genomic_DNA"/>
</dbReference>
<proteinExistence type="inferred from homology"/>
<evidence type="ECO:0000256" key="6">
    <source>
        <dbReference type="ARBA" id="ARBA00022989"/>
    </source>
</evidence>
<evidence type="ECO:0000256" key="5">
    <source>
        <dbReference type="ARBA" id="ARBA00022692"/>
    </source>
</evidence>
<dbReference type="AlphaFoldDB" id="U1FPE8"/>
<dbReference type="Proteomes" id="UP000016646">
    <property type="component" value="Unassembled WGS sequence"/>
</dbReference>
<comment type="caution">
    <text evidence="10">The sequence shown here is derived from an EMBL/GenBank/DDBJ whole genome shotgun (WGS) entry which is preliminary data.</text>
</comment>
<feature type="transmembrane region" description="Helical" evidence="9">
    <location>
        <begin position="431"/>
        <end position="455"/>
    </location>
</feature>
<dbReference type="Proteomes" id="UP000016412">
    <property type="component" value="Unassembled WGS sequence"/>
</dbReference>
<evidence type="ECO:0000313" key="13">
    <source>
        <dbReference type="Proteomes" id="UP000016646"/>
    </source>
</evidence>
<name>U1FPE8_TRESO</name>
<dbReference type="InterPro" id="IPR050277">
    <property type="entry name" value="Sodium:Solute_Symporter"/>
</dbReference>
<comment type="subcellular location">
    <subcellularLocation>
        <location evidence="1">Membrane</location>
        <topology evidence="1">Multi-pass membrane protein</topology>
    </subcellularLocation>
</comment>
<dbReference type="GO" id="GO:0022857">
    <property type="term" value="F:transmembrane transporter activity"/>
    <property type="evidence" value="ECO:0007669"/>
    <property type="project" value="InterPro"/>
</dbReference>
<accession>U1FPE8</accession>
<keyword evidence="7 9" id="KW-0472">Membrane</keyword>
<dbReference type="eggNOG" id="COG0591">
    <property type="taxonomic scope" value="Bacteria"/>
</dbReference>
<organism evidence="10 12">
    <name type="scientific">Treponema socranskii subsp. socranskii VPI DR56BR1116 = ATCC 35536</name>
    <dbReference type="NCBI Taxonomy" id="1125725"/>
    <lineage>
        <taxon>Bacteria</taxon>
        <taxon>Pseudomonadati</taxon>
        <taxon>Spirochaetota</taxon>
        <taxon>Spirochaetia</taxon>
        <taxon>Spirochaetales</taxon>
        <taxon>Treponemataceae</taxon>
        <taxon>Treponema</taxon>
    </lineage>
</organism>
<dbReference type="PANTHER" id="PTHR48086">
    <property type="entry name" value="SODIUM/PROLINE SYMPORTER-RELATED"/>
    <property type="match status" value="1"/>
</dbReference>
<evidence type="ECO:0000256" key="9">
    <source>
        <dbReference type="SAM" id="Phobius"/>
    </source>
</evidence>
<dbReference type="PATRIC" id="fig|1125725.3.peg.569"/>
<feature type="transmembrane region" description="Helical" evidence="9">
    <location>
        <begin position="178"/>
        <end position="199"/>
    </location>
</feature>
<dbReference type="OrthoDB" id="9789704at2"/>
<feature type="transmembrane region" description="Helical" evidence="9">
    <location>
        <begin position="259"/>
        <end position="285"/>
    </location>
</feature>
<feature type="transmembrane region" description="Helical" evidence="9">
    <location>
        <begin position="139"/>
        <end position="166"/>
    </location>
</feature>
<evidence type="ECO:0000256" key="2">
    <source>
        <dbReference type="ARBA" id="ARBA00006434"/>
    </source>
</evidence>
<evidence type="ECO:0000313" key="12">
    <source>
        <dbReference type="Proteomes" id="UP000016412"/>
    </source>
</evidence>
<sequence length="461" mass="48806">MAKIIVALLYILAILVIGIIGGTKVKTADDFATAGRKIPFWTNVYSMSSAWIGAGSTLGCASMCYAFGVQGFYLAVSVGIGAILASLLFSKKIRTANVTTIPELIRKYLGKRVADWISVLTIFQIFGIAASQIRALGTILQLFVPSLGLLAAIVIMTGVMLIYTVIGGMVSATKTDKLNISLMVISVMVIIPIIALSKAGGLSGFLTRADPSFLTFRRMGIGAMISSGLYFCTSNMLNSENFLRVCGARTATEAKNASLTATLLVYIPYLLFASLAGLLGIVLIPQLGTSDSILPAMINTLTNPVLGAFLLAALLAAVMGTAASVTMLTSVTITRDVIARIVHIEESTMLKFQRIAMVIVALLGVIVGYFGASIVSIMENVGAPCGAALVPILCGIFFWREKMNEKGTLITIIVAIITTLGYLALGSPLGISHFLFGIICSTITMFIANTICYTAGKKREE</sequence>
<feature type="transmembrane region" description="Helical" evidence="9">
    <location>
        <begin position="305"/>
        <end position="334"/>
    </location>
</feature>
<reference evidence="12 13" key="1">
    <citation type="submission" date="2013-08" db="EMBL/GenBank/DDBJ databases">
        <authorList>
            <person name="Durkin A.S."/>
            <person name="Haft D.R."/>
            <person name="McCorrison J."/>
            <person name="Torralba M."/>
            <person name="Gillis M."/>
            <person name="Haft D.H."/>
            <person name="Methe B."/>
            <person name="Sutton G."/>
            <person name="Nelson K.E."/>
        </authorList>
    </citation>
    <scope>NUCLEOTIDE SEQUENCE [LARGE SCALE GENOMIC DNA]</scope>
    <source>
        <strain evidence="11 13">ATCC 35536</strain>
        <strain evidence="10 12">VPI DR56BR1116</strain>
    </source>
</reference>
<feature type="transmembrane region" description="Helical" evidence="9">
    <location>
        <begin position="219"/>
        <end position="238"/>
    </location>
</feature>
<feature type="transmembrane region" description="Helical" evidence="9">
    <location>
        <begin position="355"/>
        <end position="375"/>
    </location>
</feature>
<feature type="transmembrane region" description="Helical" evidence="9">
    <location>
        <begin position="44"/>
        <end position="65"/>
    </location>
</feature>
<dbReference type="InterPro" id="IPR018212">
    <property type="entry name" value="Na/solute_symporter_CS"/>
</dbReference>
<dbReference type="PROSITE" id="PS00456">
    <property type="entry name" value="NA_SOLUT_SYMP_1"/>
    <property type="match status" value="1"/>
</dbReference>
<dbReference type="EMBL" id="AUZJ01000013">
    <property type="protein sequence ID" value="ERF61371.1"/>
    <property type="molecule type" value="Genomic_DNA"/>
</dbReference>
<evidence type="ECO:0000256" key="7">
    <source>
        <dbReference type="ARBA" id="ARBA00023136"/>
    </source>
</evidence>
<dbReference type="STRING" id="1125725.HMPREF1325_2127"/>
<keyword evidence="5 9" id="KW-0812">Transmembrane</keyword>
<feature type="transmembrane region" description="Helical" evidence="9">
    <location>
        <begin position="381"/>
        <end position="400"/>
    </location>
</feature>
<dbReference type="PANTHER" id="PTHR48086:SF7">
    <property type="entry name" value="SODIUM-SOLUTE SYMPORTER-RELATED"/>
    <property type="match status" value="1"/>
</dbReference>
<dbReference type="RefSeq" id="WP_021329673.1">
    <property type="nucleotide sequence ID" value="NZ_AUZJ01000013.1"/>
</dbReference>
<dbReference type="InterPro" id="IPR001734">
    <property type="entry name" value="Na/solute_symporter"/>
</dbReference>
<feature type="transmembrane region" description="Helical" evidence="9">
    <location>
        <begin position="71"/>
        <end position="89"/>
    </location>
</feature>
<evidence type="ECO:0000313" key="11">
    <source>
        <dbReference type="EMBL" id="ERK04501.1"/>
    </source>
</evidence>
<feature type="transmembrane region" description="Helical" evidence="9">
    <location>
        <begin position="113"/>
        <end position="133"/>
    </location>
</feature>
<dbReference type="CDD" id="cd10322">
    <property type="entry name" value="SLC5sbd"/>
    <property type="match status" value="1"/>
</dbReference>
<dbReference type="GO" id="GO:0046942">
    <property type="term" value="P:carboxylic acid transport"/>
    <property type="evidence" value="ECO:0007669"/>
    <property type="project" value="UniProtKB-ARBA"/>
</dbReference>
<dbReference type="GO" id="GO:0005886">
    <property type="term" value="C:plasma membrane"/>
    <property type="evidence" value="ECO:0007669"/>
    <property type="project" value="TreeGrafter"/>
</dbReference>
<keyword evidence="6 9" id="KW-1133">Transmembrane helix</keyword>
<dbReference type="InterPro" id="IPR038377">
    <property type="entry name" value="Na/Glc_symporter_sf"/>
</dbReference>
<feature type="transmembrane region" description="Helical" evidence="9">
    <location>
        <begin position="407"/>
        <end position="425"/>
    </location>
</feature>
<evidence type="ECO:0000256" key="8">
    <source>
        <dbReference type="RuleBase" id="RU362091"/>
    </source>
</evidence>
<keyword evidence="4" id="KW-1003">Cell membrane</keyword>
<keyword evidence="13" id="KW-1185">Reference proteome</keyword>
<dbReference type="Pfam" id="PF00474">
    <property type="entry name" value="SSF"/>
    <property type="match status" value="1"/>
</dbReference>